<accession>A0A382YAM0</accession>
<proteinExistence type="predicted"/>
<gene>
    <name evidence="1" type="ORF">METZ01_LOCUS432755</name>
</gene>
<protein>
    <submittedName>
        <fullName evidence="1">Uncharacterized protein</fullName>
    </submittedName>
</protein>
<sequence length="30" mass="3360">MLDQIFWEAEESVHSCGEGQPAGVKGRWVL</sequence>
<dbReference type="EMBL" id="UINC01173997">
    <property type="protein sequence ID" value="SVD79901.1"/>
    <property type="molecule type" value="Genomic_DNA"/>
</dbReference>
<organism evidence="1">
    <name type="scientific">marine metagenome</name>
    <dbReference type="NCBI Taxonomy" id="408172"/>
    <lineage>
        <taxon>unclassified sequences</taxon>
        <taxon>metagenomes</taxon>
        <taxon>ecological metagenomes</taxon>
    </lineage>
</organism>
<reference evidence="1" key="1">
    <citation type="submission" date="2018-05" db="EMBL/GenBank/DDBJ databases">
        <authorList>
            <person name="Lanie J.A."/>
            <person name="Ng W.-L."/>
            <person name="Kazmierczak K.M."/>
            <person name="Andrzejewski T.M."/>
            <person name="Davidsen T.M."/>
            <person name="Wayne K.J."/>
            <person name="Tettelin H."/>
            <person name="Glass J.I."/>
            <person name="Rusch D."/>
            <person name="Podicherti R."/>
            <person name="Tsui H.-C.T."/>
            <person name="Winkler M.E."/>
        </authorList>
    </citation>
    <scope>NUCLEOTIDE SEQUENCE</scope>
</reference>
<evidence type="ECO:0000313" key="1">
    <source>
        <dbReference type="EMBL" id="SVD79901.1"/>
    </source>
</evidence>
<name>A0A382YAM0_9ZZZZ</name>
<dbReference type="AlphaFoldDB" id="A0A382YAM0"/>